<dbReference type="AlphaFoldDB" id="A0AAN8F822"/>
<proteinExistence type="predicted"/>
<name>A0AAN8F822_TRICO</name>
<evidence type="ECO:0000313" key="1">
    <source>
        <dbReference type="EMBL" id="KAK5974925.1"/>
    </source>
</evidence>
<evidence type="ECO:0000313" key="2">
    <source>
        <dbReference type="Proteomes" id="UP001331761"/>
    </source>
</evidence>
<gene>
    <name evidence="1" type="ORF">GCK32_008248</name>
</gene>
<comment type="caution">
    <text evidence="1">The sequence shown here is derived from an EMBL/GenBank/DDBJ whole genome shotgun (WGS) entry which is preliminary data.</text>
</comment>
<reference evidence="1 2" key="1">
    <citation type="submission" date="2019-10" db="EMBL/GenBank/DDBJ databases">
        <title>Assembly and Annotation for the nematode Trichostrongylus colubriformis.</title>
        <authorList>
            <person name="Martin J."/>
        </authorList>
    </citation>
    <scope>NUCLEOTIDE SEQUENCE [LARGE SCALE GENOMIC DNA]</scope>
    <source>
        <strain evidence="1">G859</strain>
        <tissue evidence="1">Whole worm</tissue>
    </source>
</reference>
<sequence length="194" mass="19821">MKLLGKSSVIKQKVQVELSCPHLWPKKADEVIPSEADLFQQFVKFKASFDDYVSKLPTPGQAPIPPPPCGAPAGPLINSPCASPMEPLSPRPLPVAQQAGATPAPYRPMQVNGTPPVAQGPVHAPCFTPAGAAPLQGAAGTPALGFSGGPPVPTKNVNASWPSKQVAANTGGIPVAPSAFSPSDQGVCVNRVAV</sequence>
<dbReference type="Proteomes" id="UP001331761">
    <property type="component" value="Unassembled WGS sequence"/>
</dbReference>
<keyword evidence="2" id="KW-1185">Reference proteome</keyword>
<organism evidence="1 2">
    <name type="scientific">Trichostrongylus colubriformis</name>
    <name type="common">Black scour worm</name>
    <dbReference type="NCBI Taxonomy" id="6319"/>
    <lineage>
        <taxon>Eukaryota</taxon>
        <taxon>Metazoa</taxon>
        <taxon>Ecdysozoa</taxon>
        <taxon>Nematoda</taxon>
        <taxon>Chromadorea</taxon>
        <taxon>Rhabditida</taxon>
        <taxon>Rhabditina</taxon>
        <taxon>Rhabditomorpha</taxon>
        <taxon>Strongyloidea</taxon>
        <taxon>Trichostrongylidae</taxon>
        <taxon>Trichostrongylus</taxon>
    </lineage>
</organism>
<dbReference type="EMBL" id="WIXE01013635">
    <property type="protein sequence ID" value="KAK5974925.1"/>
    <property type="molecule type" value="Genomic_DNA"/>
</dbReference>
<accession>A0AAN8F822</accession>
<protein>
    <submittedName>
        <fullName evidence="1">Uncharacterized protein</fullName>
    </submittedName>
</protein>